<sequence length="240" mass="28016">MKKRKSLIHILVFILCVILSVPSIFTKETQSKAVDERKVLYLTFDDGPSEYTERLLDLLDKHHMKATFFMLKESMENYPGSVKRMRDEGHGIGLHGVSHEKNIFYNGTRGPLKEMEYANSALEKIVGCRTMLIRTPYGSYPYLSTAQLKTLTSHEYIIWDWNIDSRDWSYRNPQKTYCATIKLMNTCQKQPKVILFHDISHVLETMELFIDWMEEKGYTSEAITPQLNPVRLGQNKRKGR</sequence>
<dbReference type="PROSITE" id="PS51677">
    <property type="entry name" value="NODB"/>
    <property type="match status" value="1"/>
</dbReference>
<dbReference type="InterPro" id="IPR011330">
    <property type="entry name" value="Glyco_hydro/deAcase_b/a-brl"/>
</dbReference>
<dbReference type="PANTHER" id="PTHR10587">
    <property type="entry name" value="GLYCOSYL TRANSFERASE-RELATED"/>
    <property type="match status" value="1"/>
</dbReference>
<feature type="domain" description="NodB homology" evidence="1">
    <location>
        <begin position="38"/>
        <end position="221"/>
    </location>
</feature>
<dbReference type="CDD" id="cd10944">
    <property type="entry name" value="CE4_SmPgdA_like"/>
    <property type="match status" value="1"/>
</dbReference>
<dbReference type="GO" id="GO:0016810">
    <property type="term" value="F:hydrolase activity, acting on carbon-nitrogen (but not peptide) bonds"/>
    <property type="evidence" value="ECO:0007669"/>
    <property type="project" value="InterPro"/>
</dbReference>
<dbReference type="Pfam" id="PF01522">
    <property type="entry name" value="Polysacc_deac_1"/>
    <property type="match status" value="1"/>
</dbReference>
<dbReference type="GO" id="GO:0005975">
    <property type="term" value="P:carbohydrate metabolic process"/>
    <property type="evidence" value="ECO:0007669"/>
    <property type="project" value="InterPro"/>
</dbReference>
<dbReference type="EMBL" id="GU211316">
    <property type="protein sequence ID" value="ACZ98640.1"/>
    <property type="molecule type" value="Genomic_DNA"/>
</dbReference>
<dbReference type="Gene3D" id="3.20.20.370">
    <property type="entry name" value="Glycoside hydrolase/deacetylase"/>
    <property type="match status" value="1"/>
</dbReference>
<dbReference type="PANTHER" id="PTHR10587:SF125">
    <property type="entry name" value="POLYSACCHARIDE DEACETYLASE YHEN-RELATED"/>
    <property type="match status" value="1"/>
</dbReference>
<evidence type="ECO:0000259" key="1">
    <source>
        <dbReference type="PROSITE" id="PS51677"/>
    </source>
</evidence>
<name>D2KFN8_9FIRM</name>
<feature type="non-terminal residue" evidence="2">
    <location>
        <position position="240"/>
    </location>
</feature>
<protein>
    <submittedName>
        <fullName evidence="2">Esterase</fullName>
    </submittedName>
</protein>
<dbReference type="AlphaFoldDB" id="D2KFN8"/>
<reference evidence="2" key="1">
    <citation type="journal article" date="2010" name="Appl. Environ. Microbiol.">
        <title>Cellulosilyticum ruminicola, a newly described rumen bacterium that possesses redundant fibrolytic-protein-encoding genes and degrades lignocellulose with multiple carbohydrate- borne fibrolytic enzymes.</title>
        <authorList>
            <person name="Cai S."/>
            <person name="Li J."/>
            <person name="Hu F.Z."/>
            <person name="Zhang K."/>
            <person name="Luo Y."/>
            <person name="Janto B."/>
            <person name="Boissy R."/>
            <person name="Ehrlich G."/>
            <person name="Dong X."/>
        </authorList>
    </citation>
    <scope>NUCLEOTIDE SEQUENCE</scope>
    <source>
        <strain evidence="2">CGMCC 1.5065</strain>
    </source>
</reference>
<evidence type="ECO:0000313" key="2">
    <source>
        <dbReference type="EMBL" id="ACZ98640.1"/>
    </source>
</evidence>
<organism evidence="2">
    <name type="scientific">Cellulosilyticum ruminicola</name>
    <dbReference type="NCBI Taxonomy" id="425254"/>
    <lineage>
        <taxon>Bacteria</taxon>
        <taxon>Bacillati</taxon>
        <taxon>Bacillota</taxon>
        <taxon>Clostridia</taxon>
        <taxon>Lachnospirales</taxon>
        <taxon>Cellulosilyticaceae</taxon>
        <taxon>Cellulosilyticum</taxon>
    </lineage>
</organism>
<dbReference type="InterPro" id="IPR050248">
    <property type="entry name" value="Polysacc_deacetylase_ArnD"/>
</dbReference>
<proteinExistence type="predicted"/>
<accession>D2KFN8</accession>
<dbReference type="SUPFAM" id="SSF88713">
    <property type="entry name" value="Glycoside hydrolase/deacetylase"/>
    <property type="match status" value="1"/>
</dbReference>
<dbReference type="InterPro" id="IPR002509">
    <property type="entry name" value="NODB_dom"/>
</dbReference>